<keyword evidence="2" id="KW-1185">Reference proteome</keyword>
<gene>
    <name evidence="1" type="ORF">HD595_000660</name>
</gene>
<dbReference type="RefSeq" id="WP_253765491.1">
    <property type="nucleotide sequence ID" value="NZ_BAAAVE010000035.1"/>
</dbReference>
<accession>A0ABT1JS17</accession>
<evidence type="ECO:0000313" key="2">
    <source>
        <dbReference type="Proteomes" id="UP001320766"/>
    </source>
</evidence>
<name>A0ABT1JS17_9ACTN</name>
<protein>
    <submittedName>
        <fullName evidence="1">Uncharacterized protein</fullName>
    </submittedName>
</protein>
<organism evidence="1 2">
    <name type="scientific">Nonomuraea roseoviolacea subsp. carminata</name>
    <dbReference type="NCBI Taxonomy" id="160689"/>
    <lineage>
        <taxon>Bacteria</taxon>
        <taxon>Bacillati</taxon>
        <taxon>Actinomycetota</taxon>
        <taxon>Actinomycetes</taxon>
        <taxon>Streptosporangiales</taxon>
        <taxon>Streptosporangiaceae</taxon>
        <taxon>Nonomuraea</taxon>
    </lineage>
</organism>
<comment type="caution">
    <text evidence="1">The sequence shown here is derived from an EMBL/GenBank/DDBJ whole genome shotgun (WGS) entry which is preliminary data.</text>
</comment>
<evidence type="ECO:0000313" key="1">
    <source>
        <dbReference type="EMBL" id="MCP2344538.1"/>
    </source>
</evidence>
<proteinExistence type="predicted"/>
<dbReference type="EMBL" id="JAMZEC010000001">
    <property type="protein sequence ID" value="MCP2344538.1"/>
    <property type="molecule type" value="Genomic_DNA"/>
</dbReference>
<dbReference type="Proteomes" id="UP001320766">
    <property type="component" value="Unassembled WGS sequence"/>
</dbReference>
<sequence length="86" mass="9350">MTVTLNTGQPSTSGADTQTEPTRAVFVVITVQTAYGEVSTSSHDLIVPVGMRHLDLLTRVLKERIPEHLRGNCVVLHYSVHPAVIS</sequence>
<reference evidence="1 2" key="1">
    <citation type="submission" date="2022-06" db="EMBL/GenBank/DDBJ databases">
        <title>Sequencing the genomes of 1000 actinobacteria strains.</title>
        <authorList>
            <person name="Klenk H.-P."/>
        </authorList>
    </citation>
    <scope>NUCLEOTIDE SEQUENCE [LARGE SCALE GENOMIC DNA]</scope>
    <source>
        <strain evidence="1 2">DSM 44170</strain>
    </source>
</reference>